<gene>
    <name evidence="2" type="ORF">H0185_16065</name>
</gene>
<dbReference type="RefSeq" id="WP_221874530.1">
    <property type="nucleotide sequence ID" value="NZ_JACWFH010000021.1"/>
</dbReference>
<accession>A0ABS7K8A9</accession>
<feature type="transmembrane region" description="Helical" evidence="1">
    <location>
        <begin position="185"/>
        <end position="203"/>
    </location>
</feature>
<evidence type="ECO:0000313" key="2">
    <source>
        <dbReference type="EMBL" id="MBY0098315.1"/>
    </source>
</evidence>
<protein>
    <submittedName>
        <fullName evidence="2">Uncharacterized protein</fullName>
    </submittedName>
</protein>
<feature type="transmembrane region" description="Helical" evidence="1">
    <location>
        <begin position="157"/>
        <end position="178"/>
    </location>
</feature>
<organism evidence="2 3">
    <name type="scientific">Mesobacillus maritimus</name>
    <dbReference type="NCBI Taxonomy" id="1643336"/>
    <lineage>
        <taxon>Bacteria</taxon>
        <taxon>Bacillati</taxon>
        <taxon>Bacillota</taxon>
        <taxon>Bacilli</taxon>
        <taxon>Bacillales</taxon>
        <taxon>Bacillaceae</taxon>
        <taxon>Mesobacillus</taxon>
    </lineage>
</organism>
<evidence type="ECO:0000256" key="1">
    <source>
        <dbReference type="SAM" id="Phobius"/>
    </source>
</evidence>
<comment type="caution">
    <text evidence="2">The sequence shown here is derived from an EMBL/GenBank/DDBJ whole genome shotgun (WGS) entry which is preliminary data.</text>
</comment>
<sequence>MKQTRIFPKVALDMFVIQLVWTGGFLGIMFLINIVKLIIAGVQGNEVEGYFNTIFITGNIYMLIIGLLSIHFLSHYVGNGVTRKDYFIGSFLASIGIAIILPIFTIIISSLEKFVLNLASISTKVQSINEVDIDDNIIGDIVQSIIISPYVDPQDNWIMAISVLALNLYIYYLIGWLISSSFYRFDVMAGIGFILIALNFKMLKDTLLRISLELPVPGWFSWLDFLPSGMALIGVLLIIVVTVWFIRLLTKRIAIKM</sequence>
<evidence type="ECO:0000313" key="3">
    <source>
        <dbReference type="Proteomes" id="UP000769780"/>
    </source>
</evidence>
<dbReference type="Proteomes" id="UP000769780">
    <property type="component" value="Unassembled WGS sequence"/>
</dbReference>
<keyword evidence="1" id="KW-0812">Transmembrane</keyword>
<keyword evidence="3" id="KW-1185">Reference proteome</keyword>
<reference evidence="2 3" key="1">
    <citation type="submission" date="2020-07" db="EMBL/GenBank/DDBJ databases">
        <title>Fungal Genomes of the International Space Station.</title>
        <authorList>
            <person name="Seuylemezian A."/>
            <person name="Singh N.K."/>
            <person name="Wood J."/>
            <person name="Venkateswaran K."/>
        </authorList>
    </citation>
    <scope>NUCLEOTIDE SEQUENCE [LARGE SCALE GENOMIC DNA]</scope>
    <source>
        <strain evidence="2 3">PL-B2</strain>
    </source>
</reference>
<feature type="transmembrane region" description="Helical" evidence="1">
    <location>
        <begin position="86"/>
        <end position="108"/>
    </location>
</feature>
<keyword evidence="1" id="KW-1133">Transmembrane helix</keyword>
<name>A0ABS7K8A9_9BACI</name>
<proteinExistence type="predicted"/>
<feature type="transmembrane region" description="Helical" evidence="1">
    <location>
        <begin position="225"/>
        <end position="249"/>
    </location>
</feature>
<feature type="transmembrane region" description="Helical" evidence="1">
    <location>
        <begin position="12"/>
        <end position="39"/>
    </location>
</feature>
<dbReference type="EMBL" id="JACWFH010000021">
    <property type="protein sequence ID" value="MBY0098315.1"/>
    <property type="molecule type" value="Genomic_DNA"/>
</dbReference>
<feature type="transmembrane region" description="Helical" evidence="1">
    <location>
        <begin position="51"/>
        <end position="74"/>
    </location>
</feature>
<keyword evidence="1" id="KW-0472">Membrane</keyword>